<dbReference type="GO" id="GO:0003676">
    <property type="term" value="F:nucleic acid binding"/>
    <property type="evidence" value="ECO:0007669"/>
    <property type="project" value="InterPro"/>
</dbReference>
<evidence type="ECO:0000256" key="1">
    <source>
        <dbReference type="ARBA" id="ARBA00022723"/>
    </source>
</evidence>
<reference evidence="8" key="1">
    <citation type="submission" date="2019-04" db="EMBL/GenBank/DDBJ databases">
        <title>Evolution of Biomass-Degrading Anaerobic Consortia Revealed by Metagenomics.</title>
        <authorList>
            <person name="Peng X."/>
        </authorList>
    </citation>
    <scope>NUCLEOTIDE SEQUENCE</scope>
    <source>
        <strain evidence="8">SIG13</strain>
    </source>
</reference>
<organism evidence="8 9">
    <name type="scientific">Methanobrevibacter millerae</name>
    <dbReference type="NCBI Taxonomy" id="230361"/>
    <lineage>
        <taxon>Archaea</taxon>
        <taxon>Methanobacteriati</taxon>
        <taxon>Methanobacteriota</taxon>
        <taxon>Methanomada group</taxon>
        <taxon>Methanobacteria</taxon>
        <taxon>Methanobacteriales</taxon>
        <taxon>Methanobacteriaceae</taxon>
        <taxon>Methanobrevibacter</taxon>
    </lineage>
</organism>
<evidence type="ECO:0000256" key="2">
    <source>
        <dbReference type="ARBA" id="ARBA00022737"/>
    </source>
</evidence>
<dbReference type="SUPFAM" id="SSF48452">
    <property type="entry name" value="TPR-like"/>
    <property type="match status" value="1"/>
</dbReference>
<dbReference type="Pfam" id="PF08797">
    <property type="entry name" value="HIRAN"/>
    <property type="match status" value="1"/>
</dbReference>
<dbReference type="PANTHER" id="PTHR44943:SF4">
    <property type="entry name" value="TPR REPEAT-CONTAINING PROTEIN MJ0798"/>
    <property type="match status" value="1"/>
</dbReference>
<keyword evidence="1" id="KW-0479">Metal-binding</keyword>
<evidence type="ECO:0000256" key="4">
    <source>
        <dbReference type="ARBA" id="ARBA00022803"/>
    </source>
</evidence>
<dbReference type="Proteomes" id="UP000713479">
    <property type="component" value="Unassembled WGS sequence"/>
</dbReference>
<evidence type="ECO:0000259" key="7">
    <source>
        <dbReference type="Pfam" id="PF08797"/>
    </source>
</evidence>
<dbReference type="Gene3D" id="3.30.70.2330">
    <property type="match status" value="1"/>
</dbReference>
<dbReference type="AlphaFoldDB" id="A0A8T3VRC5"/>
<dbReference type="InterPro" id="IPR014905">
    <property type="entry name" value="HIRAN"/>
</dbReference>
<dbReference type="InterPro" id="IPR011990">
    <property type="entry name" value="TPR-like_helical_dom_sf"/>
</dbReference>
<dbReference type="GO" id="GO:0008270">
    <property type="term" value="F:zinc ion binding"/>
    <property type="evidence" value="ECO:0007669"/>
    <property type="project" value="InterPro"/>
</dbReference>
<gene>
    <name evidence="8" type="ORF">E7Z74_02495</name>
</gene>
<dbReference type="PANTHER" id="PTHR44943">
    <property type="entry name" value="CELLULOSE SYNTHASE OPERON PROTEIN C"/>
    <property type="match status" value="1"/>
</dbReference>
<dbReference type="EMBL" id="SUTF01000003">
    <property type="protein sequence ID" value="MBE6510129.1"/>
    <property type="molecule type" value="Genomic_DNA"/>
</dbReference>
<sequence>MNNSYLQRDSKQESDGDNTYQSTFKVSKTSKIEYLIENEKFDEALSLVDRMLEKDSDYKNWNLKGIILDNLSEYDNAIECFDNALRVSDDSEILINKVNSLYKWAKVSYFPDLKYDHSLRLIDDALEIIPESEDPSEFYFLKAEVLESMGQRVESKKNYLIAYGEFEKLNEFQKQLDYLETTNDLLVNITGSYYHNYNPTEGEIVKLVKEPENEHDGDAIAVYLDNDKIGYVANSEYTLFDKVKSATKIKNDIPETCEAEILFVYLDEYIIAKITK</sequence>
<keyword evidence="2" id="KW-0677">Repeat</keyword>
<feature type="repeat" description="TPR" evidence="5">
    <location>
        <begin position="58"/>
        <end position="91"/>
    </location>
</feature>
<dbReference type="SMART" id="SM00028">
    <property type="entry name" value="TPR"/>
    <property type="match status" value="2"/>
</dbReference>
<keyword evidence="3" id="KW-0378">Hydrolase</keyword>
<keyword evidence="4 5" id="KW-0802">TPR repeat</keyword>
<feature type="domain" description="HIRAN" evidence="7">
    <location>
        <begin position="186"/>
        <end position="234"/>
    </location>
</feature>
<evidence type="ECO:0000256" key="6">
    <source>
        <dbReference type="SAM" id="MobiDB-lite"/>
    </source>
</evidence>
<evidence type="ECO:0000256" key="3">
    <source>
        <dbReference type="ARBA" id="ARBA00022801"/>
    </source>
</evidence>
<protein>
    <recommendedName>
        <fullName evidence="7">HIRAN domain-containing protein</fullName>
    </recommendedName>
</protein>
<dbReference type="GO" id="GO:0016818">
    <property type="term" value="F:hydrolase activity, acting on acid anhydrides, in phosphorus-containing anhydrides"/>
    <property type="evidence" value="ECO:0007669"/>
    <property type="project" value="InterPro"/>
</dbReference>
<comment type="caution">
    <text evidence="8">The sequence shown here is derived from an EMBL/GenBank/DDBJ whole genome shotgun (WGS) entry which is preliminary data.</text>
</comment>
<dbReference type="InterPro" id="IPR051685">
    <property type="entry name" value="Ycf3/AcsC/BcsC/TPR_MFPF"/>
</dbReference>
<evidence type="ECO:0000313" key="9">
    <source>
        <dbReference type="Proteomes" id="UP000713479"/>
    </source>
</evidence>
<feature type="region of interest" description="Disordered" evidence="6">
    <location>
        <begin position="1"/>
        <end position="21"/>
    </location>
</feature>
<dbReference type="InterPro" id="IPR019734">
    <property type="entry name" value="TPR_rpt"/>
</dbReference>
<dbReference type="PROSITE" id="PS50005">
    <property type="entry name" value="TPR"/>
    <property type="match status" value="1"/>
</dbReference>
<proteinExistence type="predicted"/>
<accession>A0A8T3VRC5</accession>
<evidence type="ECO:0000256" key="5">
    <source>
        <dbReference type="PROSITE-ProRule" id="PRU00339"/>
    </source>
</evidence>
<dbReference type="Gene3D" id="1.25.40.10">
    <property type="entry name" value="Tetratricopeptide repeat domain"/>
    <property type="match status" value="1"/>
</dbReference>
<evidence type="ECO:0000313" key="8">
    <source>
        <dbReference type="EMBL" id="MBE6510129.1"/>
    </source>
</evidence>
<name>A0A8T3VRC5_9EURY</name>